<gene>
    <name evidence="1" type="ORF">BacF7301_01930</name>
</gene>
<sequence>MRVKVTIRERQVPAPIAETTMNKGIQTIYESMRAKLNKIFLGRKPFPHAALSEQRDKAWERANVM</sequence>
<keyword evidence="2" id="KW-1185">Reference proteome</keyword>
<dbReference type="AlphaFoldDB" id="A0A6H0KHA2"/>
<dbReference type="EMBL" id="CP050831">
    <property type="protein sequence ID" value="QIU92629.1"/>
    <property type="molecule type" value="Genomic_DNA"/>
</dbReference>
<name>A0A6H0KHA2_9BACE</name>
<organism evidence="1 2">
    <name type="scientific">Bacteroides faecium</name>
    <dbReference type="NCBI Taxonomy" id="2715212"/>
    <lineage>
        <taxon>Bacteria</taxon>
        <taxon>Pseudomonadati</taxon>
        <taxon>Bacteroidota</taxon>
        <taxon>Bacteroidia</taxon>
        <taxon>Bacteroidales</taxon>
        <taxon>Bacteroidaceae</taxon>
        <taxon>Bacteroides</taxon>
    </lineage>
</organism>
<accession>A0A6H0KHA2</accession>
<proteinExistence type="predicted"/>
<evidence type="ECO:0000313" key="2">
    <source>
        <dbReference type="Proteomes" id="UP000501780"/>
    </source>
</evidence>
<dbReference type="RefSeq" id="WP_167959394.1">
    <property type="nucleotide sequence ID" value="NZ_CP050831.1"/>
</dbReference>
<protein>
    <submittedName>
        <fullName evidence="1">Uncharacterized protein</fullName>
    </submittedName>
</protein>
<dbReference type="Proteomes" id="UP000501780">
    <property type="component" value="Chromosome"/>
</dbReference>
<dbReference type="KEGG" id="bfc:BacF7301_01930"/>
<reference evidence="1 2" key="1">
    <citation type="submission" date="2020-03" db="EMBL/GenBank/DDBJ databases">
        <title>Genomic analysis of Bacteroides faecium CBA7301.</title>
        <authorList>
            <person name="Kim J."/>
            <person name="Roh S.W."/>
        </authorList>
    </citation>
    <scope>NUCLEOTIDE SEQUENCE [LARGE SCALE GENOMIC DNA]</scope>
    <source>
        <strain evidence="1 2">CBA7301</strain>
    </source>
</reference>
<evidence type="ECO:0000313" key="1">
    <source>
        <dbReference type="EMBL" id="QIU92629.1"/>
    </source>
</evidence>